<gene>
    <name evidence="12" type="ORF">KEU06_19195</name>
</gene>
<dbReference type="GO" id="GO:0140359">
    <property type="term" value="F:ABC-type transporter activity"/>
    <property type="evidence" value="ECO:0007669"/>
    <property type="project" value="InterPro"/>
</dbReference>
<feature type="domain" description="ABC transporter" evidence="10">
    <location>
        <begin position="362"/>
        <end position="596"/>
    </location>
</feature>
<evidence type="ECO:0000313" key="13">
    <source>
        <dbReference type="Proteomes" id="UP000680348"/>
    </source>
</evidence>
<feature type="transmembrane region" description="Helical" evidence="9">
    <location>
        <begin position="42"/>
        <end position="67"/>
    </location>
</feature>
<feature type="domain" description="ABC transmembrane type-1" evidence="11">
    <location>
        <begin position="46"/>
        <end position="328"/>
    </location>
</feature>
<dbReference type="PANTHER" id="PTHR24221">
    <property type="entry name" value="ATP-BINDING CASSETTE SUB-FAMILY B"/>
    <property type="match status" value="1"/>
</dbReference>
<dbReference type="SUPFAM" id="SSF52540">
    <property type="entry name" value="P-loop containing nucleoside triphosphate hydrolases"/>
    <property type="match status" value="1"/>
</dbReference>
<dbReference type="InterPro" id="IPR003593">
    <property type="entry name" value="AAA+_ATPase"/>
</dbReference>
<evidence type="ECO:0000256" key="6">
    <source>
        <dbReference type="ARBA" id="ARBA00022840"/>
    </source>
</evidence>
<dbReference type="EMBL" id="JAGWCR010000010">
    <property type="protein sequence ID" value="MBS3650741.1"/>
    <property type="molecule type" value="Genomic_DNA"/>
</dbReference>
<keyword evidence="4 9" id="KW-0812">Transmembrane</keyword>
<dbReference type="InterPro" id="IPR027417">
    <property type="entry name" value="P-loop_NTPase"/>
</dbReference>
<comment type="caution">
    <text evidence="12">The sequence shown here is derived from an EMBL/GenBank/DDBJ whole genome shotgun (WGS) entry which is preliminary data.</text>
</comment>
<dbReference type="GO" id="GO:0005524">
    <property type="term" value="F:ATP binding"/>
    <property type="evidence" value="ECO:0007669"/>
    <property type="project" value="UniProtKB-KW"/>
</dbReference>
<keyword evidence="13" id="KW-1185">Reference proteome</keyword>
<dbReference type="GO" id="GO:0034040">
    <property type="term" value="F:ATPase-coupled lipid transmembrane transporter activity"/>
    <property type="evidence" value="ECO:0007669"/>
    <property type="project" value="TreeGrafter"/>
</dbReference>
<dbReference type="InterPro" id="IPR011527">
    <property type="entry name" value="ABC1_TM_dom"/>
</dbReference>
<dbReference type="Gene3D" id="1.20.1560.10">
    <property type="entry name" value="ABC transporter type 1, transmembrane domain"/>
    <property type="match status" value="1"/>
</dbReference>
<dbReference type="SMART" id="SM00382">
    <property type="entry name" value="AAA"/>
    <property type="match status" value="1"/>
</dbReference>
<keyword evidence="6 12" id="KW-0067">ATP-binding</keyword>
<keyword evidence="5" id="KW-0547">Nucleotide-binding</keyword>
<dbReference type="CDD" id="cd18552">
    <property type="entry name" value="ABC_6TM_MsbA_like"/>
    <property type="match status" value="1"/>
</dbReference>
<dbReference type="InterPro" id="IPR017871">
    <property type="entry name" value="ABC_transporter-like_CS"/>
</dbReference>
<evidence type="ECO:0000256" key="4">
    <source>
        <dbReference type="ARBA" id="ARBA00022692"/>
    </source>
</evidence>
<sequence length="602" mass="65726">MDKSEANRDGTGSLLKKVFSRYEFLRSGLLIRLFKENFRQQAHLYVAAIVAMLVVAGATAASAWIIAEIVNGMLVTPDLAYASLIAGTVATIFIVKGVATYTQTYFLSRAGNRIIAEKQREIFRKIVHSDMHFIQTHVSSELLVRITRSAQAARSVIDTIVVSFVRDLFTIVGLIAVMFVQQPVMSLIVFVAGPLALLGMRWLLAKVRRIMEKEIASTTDIIRLIQETTSGFRVVKAYSLEPQLEATLDRAVANVERRSNAIARIEAATSPLMETLGGLAIAAVIALGAVLVLDYGNTPGELASFLTAFLLAYEPAKRLARMRVSIESGMVGVRMLFQIIDHPVALTERPDAITLPHGPNAIEFDHVHFAYRDDQPVLRDLTVLFPAGKTTAIVGPSGSGKSTIINLMMRLFDPDSGEVRIDGTDIRRVTFNSLRERIAYVGQDAFLFSGSIRYNIAAGKPGASDAEIEAAARDANAHEFITAMPQGYDSDVGENGGRLSGGQKQRIAIARAFLKDSPILILDEATSALDSEAEAAIRDALARLTAAKTTIIIAHRLSTVMEADNFIVLQNGEIVEQGDPKVLLKNQGLLRKLYDHQILPDL</sequence>
<feature type="transmembrane region" description="Helical" evidence="9">
    <location>
        <begin position="185"/>
        <end position="204"/>
    </location>
</feature>
<comment type="subcellular location">
    <subcellularLocation>
        <location evidence="1">Cell membrane</location>
        <topology evidence="1">Multi-pass membrane protein</topology>
    </subcellularLocation>
</comment>
<feature type="transmembrane region" description="Helical" evidence="9">
    <location>
        <begin position="79"/>
        <end position="99"/>
    </location>
</feature>
<evidence type="ECO:0000256" key="7">
    <source>
        <dbReference type="ARBA" id="ARBA00022989"/>
    </source>
</evidence>
<dbReference type="PANTHER" id="PTHR24221:SF654">
    <property type="entry name" value="ATP-BINDING CASSETTE SUB-FAMILY B MEMBER 6"/>
    <property type="match status" value="1"/>
</dbReference>
<protein>
    <submittedName>
        <fullName evidence="12">ABC transporter ATP-binding protein</fullName>
    </submittedName>
</protein>
<feature type="transmembrane region" description="Helical" evidence="9">
    <location>
        <begin position="155"/>
        <end position="179"/>
    </location>
</feature>
<evidence type="ECO:0000313" key="12">
    <source>
        <dbReference type="EMBL" id="MBS3650741.1"/>
    </source>
</evidence>
<dbReference type="InterPro" id="IPR036640">
    <property type="entry name" value="ABC1_TM_sf"/>
</dbReference>
<evidence type="ECO:0000256" key="2">
    <source>
        <dbReference type="ARBA" id="ARBA00005417"/>
    </source>
</evidence>
<dbReference type="InterPro" id="IPR039421">
    <property type="entry name" value="Type_1_exporter"/>
</dbReference>
<dbReference type="Pfam" id="PF00664">
    <property type="entry name" value="ABC_membrane"/>
    <property type="match status" value="1"/>
</dbReference>
<dbReference type="Proteomes" id="UP000680348">
    <property type="component" value="Unassembled WGS sequence"/>
</dbReference>
<dbReference type="PROSITE" id="PS50893">
    <property type="entry name" value="ABC_TRANSPORTER_2"/>
    <property type="match status" value="1"/>
</dbReference>
<evidence type="ECO:0000256" key="9">
    <source>
        <dbReference type="SAM" id="Phobius"/>
    </source>
</evidence>
<accession>A0A942E4C4</accession>
<proteinExistence type="inferred from homology"/>
<dbReference type="GO" id="GO:0016887">
    <property type="term" value="F:ATP hydrolysis activity"/>
    <property type="evidence" value="ECO:0007669"/>
    <property type="project" value="InterPro"/>
</dbReference>
<keyword evidence="8 9" id="KW-0472">Membrane</keyword>
<evidence type="ECO:0000259" key="10">
    <source>
        <dbReference type="PROSITE" id="PS50893"/>
    </source>
</evidence>
<dbReference type="PROSITE" id="PS50929">
    <property type="entry name" value="ABC_TM1F"/>
    <property type="match status" value="1"/>
</dbReference>
<dbReference type="PROSITE" id="PS00211">
    <property type="entry name" value="ABC_TRANSPORTER_1"/>
    <property type="match status" value="1"/>
</dbReference>
<dbReference type="SUPFAM" id="SSF90123">
    <property type="entry name" value="ABC transporter transmembrane region"/>
    <property type="match status" value="1"/>
</dbReference>
<feature type="transmembrane region" description="Helical" evidence="9">
    <location>
        <begin position="272"/>
        <end position="293"/>
    </location>
</feature>
<evidence type="ECO:0000259" key="11">
    <source>
        <dbReference type="PROSITE" id="PS50929"/>
    </source>
</evidence>
<evidence type="ECO:0000256" key="1">
    <source>
        <dbReference type="ARBA" id="ARBA00004651"/>
    </source>
</evidence>
<dbReference type="InterPro" id="IPR003439">
    <property type="entry name" value="ABC_transporter-like_ATP-bd"/>
</dbReference>
<name>A0A942E4C4_9HYPH</name>
<keyword evidence="3" id="KW-0813">Transport</keyword>
<dbReference type="AlphaFoldDB" id="A0A942E4C4"/>
<dbReference type="GO" id="GO:0005886">
    <property type="term" value="C:plasma membrane"/>
    <property type="evidence" value="ECO:0007669"/>
    <property type="project" value="UniProtKB-SubCell"/>
</dbReference>
<evidence type="ECO:0000256" key="8">
    <source>
        <dbReference type="ARBA" id="ARBA00023136"/>
    </source>
</evidence>
<dbReference type="FunFam" id="3.40.50.300:FF:000287">
    <property type="entry name" value="Multidrug ABC transporter ATP-binding protein"/>
    <property type="match status" value="1"/>
</dbReference>
<dbReference type="Pfam" id="PF00005">
    <property type="entry name" value="ABC_tran"/>
    <property type="match status" value="1"/>
</dbReference>
<organism evidence="12 13">
    <name type="scientific">Pseudaminobacter soli</name>
    <name type="common">ex Zhang et al. 2022</name>
    <dbReference type="NCBI Taxonomy" id="2831468"/>
    <lineage>
        <taxon>Bacteria</taxon>
        <taxon>Pseudomonadati</taxon>
        <taxon>Pseudomonadota</taxon>
        <taxon>Alphaproteobacteria</taxon>
        <taxon>Hyphomicrobiales</taxon>
        <taxon>Phyllobacteriaceae</taxon>
        <taxon>Pseudaminobacter</taxon>
    </lineage>
</organism>
<evidence type="ECO:0000256" key="5">
    <source>
        <dbReference type="ARBA" id="ARBA00022741"/>
    </source>
</evidence>
<dbReference type="Gene3D" id="3.40.50.300">
    <property type="entry name" value="P-loop containing nucleotide triphosphate hydrolases"/>
    <property type="match status" value="1"/>
</dbReference>
<reference evidence="12" key="1">
    <citation type="submission" date="2021-04" db="EMBL/GenBank/DDBJ databases">
        <title>Pseudaminobacter soli sp. nov., isolated from paddy soil contaminated by heavy metals.</title>
        <authorList>
            <person name="Zhang K."/>
        </authorList>
    </citation>
    <scope>NUCLEOTIDE SEQUENCE</scope>
    <source>
        <strain evidence="12">19-2017</strain>
    </source>
</reference>
<keyword evidence="7 9" id="KW-1133">Transmembrane helix</keyword>
<comment type="similarity">
    <text evidence="2">Belongs to the ABC transporter superfamily.</text>
</comment>
<evidence type="ECO:0000256" key="3">
    <source>
        <dbReference type="ARBA" id="ARBA00022448"/>
    </source>
</evidence>